<organism evidence="1 2">
    <name type="scientific">Gigaspora rosea</name>
    <dbReference type="NCBI Taxonomy" id="44941"/>
    <lineage>
        <taxon>Eukaryota</taxon>
        <taxon>Fungi</taxon>
        <taxon>Fungi incertae sedis</taxon>
        <taxon>Mucoromycota</taxon>
        <taxon>Glomeromycotina</taxon>
        <taxon>Glomeromycetes</taxon>
        <taxon>Diversisporales</taxon>
        <taxon>Gigasporaceae</taxon>
        <taxon>Gigaspora</taxon>
    </lineage>
</organism>
<protein>
    <submittedName>
        <fullName evidence="1">Uncharacterized protein</fullName>
    </submittedName>
</protein>
<proteinExistence type="predicted"/>
<sequence>MISYTPRFTSWIKRHCYHYFIREQANLKLQKRFFARNGALMKKGWFFETNADKSKSSTEEEGSDGSTTLAGSEVNAYEDVTKVLAVNVATLAEKLGNSFENHNKDILKLSEDHKKDMLDHKKDILKLSEDHKKDILKLSEEKFALSEEKSKLMIRNKEEEIELRDRTARIFKLQRISNVRGALETESEPFKLHEPIDKTLQRLSEQEDFNKCLRETCKVNDVHLESVKKCLAGLYHTSSKALHSRTNEIEICAKDWETNEVIALGVIFKFFRINFIYLDELEKETEYPYEIVSV</sequence>
<evidence type="ECO:0000313" key="2">
    <source>
        <dbReference type="Proteomes" id="UP000266673"/>
    </source>
</evidence>
<dbReference type="OrthoDB" id="2449137at2759"/>
<comment type="caution">
    <text evidence="1">The sequence shown here is derived from an EMBL/GenBank/DDBJ whole genome shotgun (WGS) entry which is preliminary data.</text>
</comment>
<dbReference type="EMBL" id="QKWP01002177">
    <property type="protein sequence ID" value="RIB04457.1"/>
    <property type="molecule type" value="Genomic_DNA"/>
</dbReference>
<keyword evidence="2" id="KW-1185">Reference proteome</keyword>
<reference evidence="1 2" key="1">
    <citation type="submission" date="2018-06" db="EMBL/GenBank/DDBJ databases">
        <title>Comparative genomics reveals the genomic features of Rhizophagus irregularis, R. cerebriforme, R. diaphanum and Gigaspora rosea, and their symbiotic lifestyle signature.</title>
        <authorList>
            <person name="Morin E."/>
            <person name="San Clemente H."/>
            <person name="Chen E.C.H."/>
            <person name="De La Providencia I."/>
            <person name="Hainaut M."/>
            <person name="Kuo A."/>
            <person name="Kohler A."/>
            <person name="Murat C."/>
            <person name="Tang N."/>
            <person name="Roy S."/>
            <person name="Loubradou J."/>
            <person name="Henrissat B."/>
            <person name="Grigoriev I.V."/>
            <person name="Corradi N."/>
            <person name="Roux C."/>
            <person name="Martin F.M."/>
        </authorList>
    </citation>
    <scope>NUCLEOTIDE SEQUENCE [LARGE SCALE GENOMIC DNA]</scope>
    <source>
        <strain evidence="1 2">DAOM 194757</strain>
    </source>
</reference>
<name>A0A397U5X7_9GLOM</name>
<gene>
    <name evidence="1" type="ORF">C2G38_2254372</name>
</gene>
<accession>A0A397U5X7</accession>
<evidence type="ECO:0000313" key="1">
    <source>
        <dbReference type="EMBL" id="RIB04457.1"/>
    </source>
</evidence>
<dbReference type="Proteomes" id="UP000266673">
    <property type="component" value="Unassembled WGS sequence"/>
</dbReference>
<dbReference type="AlphaFoldDB" id="A0A397U5X7"/>